<protein>
    <recommendedName>
        <fullName evidence="3">acid phosphatase</fullName>
        <ecNumber evidence="3">3.1.3.2</ecNumber>
    </recommendedName>
</protein>
<dbReference type="InterPro" id="IPR000560">
    <property type="entry name" value="His_Pase_clade-2"/>
</dbReference>
<keyword evidence="6" id="KW-1015">Disulfide bond</keyword>
<dbReference type="SUPFAM" id="SSF53254">
    <property type="entry name" value="Phosphoglycerate mutase-like"/>
    <property type="match status" value="1"/>
</dbReference>
<organism evidence="8 9">
    <name type="scientific">Mesorhabditis spiculigera</name>
    <dbReference type="NCBI Taxonomy" id="96644"/>
    <lineage>
        <taxon>Eukaryota</taxon>
        <taxon>Metazoa</taxon>
        <taxon>Ecdysozoa</taxon>
        <taxon>Nematoda</taxon>
        <taxon>Chromadorea</taxon>
        <taxon>Rhabditida</taxon>
        <taxon>Rhabditina</taxon>
        <taxon>Rhabditomorpha</taxon>
        <taxon>Rhabditoidea</taxon>
        <taxon>Rhabditidae</taxon>
        <taxon>Mesorhabditinae</taxon>
        <taxon>Mesorhabditis</taxon>
    </lineage>
</organism>
<keyword evidence="5" id="KW-0378">Hydrolase</keyword>
<comment type="caution">
    <text evidence="8">The sequence shown here is derived from an EMBL/GenBank/DDBJ whole genome shotgun (WGS) entry which is preliminary data.</text>
</comment>
<reference evidence="8" key="1">
    <citation type="submission" date="2023-06" db="EMBL/GenBank/DDBJ databases">
        <authorList>
            <person name="Delattre M."/>
        </authorList>
    </citation>
    <scope>NUCLEOTIDE SEQUENCE</scope>
    <source>
        <strain evidence="8">AF72</strain>
    </source>
</reference>
<comment type="catalytic activity">
    <reaction evidence="1">
        <text>a phosphate monoester + H2O = an alcohol + phosphate</text>
        <dbReference type="Rhea" id="RHEA:15017"/>
        <dbReference type="ChEBI" id="CHEBI:15377"/>
        <dbReference type="ChEBI" id="CHEBI:30879"/>
        <dbReference type="ChEBI" id="CHEBI:43474"/>
        <dbReference type="ChEBI" id="CHEBI:67140"/>
        <dbReference type="EC" id="3.1.3.2"/>
    </reaction>
</comment>
<gene>
    <name evidence="8" type="ORF">MSPICULIGERA_LOCUS8127</name>
</gene>
<evidence type="ECO:0000313" key="8">
    <source>
        <dbReference type="EMBL" id="CAJ0569658.1"/>
    </source>
</evidence>
<dbReference type="Pfam" id="PF00328">
    <property type="entry name" value="His_Phos_2"/>
    <property type="match status" value="1"/>
</dbReference>
<evidence type="ECO:0000256" key="2">
    <source>
        <dbReference type="ARBA" id="ARBA00005375"/>
    </source>
</evidence>
<dbReference type="CDD" id="cd07061">
    <property type="entry name" value="HP_HAP_like"/>
    <property type="match status" value="1"/>
</dbReference>
<evidence type="ECO:0000256" key="4">
    <source>
        <dbReference type="ARBA" id="ARBA00022729"/>
    </source>
</evidence>
<dbReference type="EMBL" id="CATQJA010002091">
    <property type="protein sequence ID" value="CAJ0569658.1"/>
    <property type="molecule type" value="Genomic_DNA"/>
</dbReference>
<comment type="similarity">
    <text evidence="2">Belongs to the histidine acid phosphatase family.</text>
</comment>
<evidence type="ECO:0000256" key="1">
    <source>
        <dbReference type="ARBA" id="ARBA00000032"/>
    </source>
</evidence>
<dbReference type="InterPro" id="IPR029033">
    <property type="entry name" value="His_PPase_superfam"/>
</dbReference>
<evidence type="ECO:0000313" key="9">
    <source>
        <dbReference type="Proteomes" id="UP001177023"/>
    </source>
</evidence>
<dbReference type="PANTHER" id="PTHR11567:SF211">
    <property type="entry name" value="PROSTATIC ACID PHOSPHATASE"/>
    <property type="match status" value="1"/>
</dbReference>
<sequence length="387" mass="43971">MFVSITALIFYFGLLDFGLGVDQLIFVQTVWRHGDRTPVWDYPGDPNADYQWPVGPGELTPHGEEQHKVLGGIFRQLYATGQNSFLNPNYDEKEIYIRSTEMPRAIDSAKADMQGFFPDLTAGNAEEPAYRSRIPIQTEDIKTDFAGFLPDCPGHDRALVEYIDRIEAPVLAKYQDLLDLIHENTGLNISLHNWDPYMIYDLFHIQRDLYHMPVPDWFTTQVQYRTKQLAIWRVDAFLGYGNPHSVEVARFRGELLKEMLQRMDDKLACAQNPQTPGLNCTFLAPLKFYAYSAHDLTVASLLASLGSYLSIPGRFLHYTVCATMELWMRDGVPYVKILLRSTPWGNFHVFTPFTPGCPEAPFCPLSTLKDRSAPYLPKNITAACGVA</sequence>
<evidence type="ECO:0000256" key="3">
    <source>
        <dbReference type="ARBA" id="ARBA00012646"/>
    </source>
</evidence>
<dbReference type="PANTHER" id="PTHR11567">
    <property type="entry name" value="ACID PHOSPHATASE-RELATED"/>
    <property type="match status" value="1"/>
</dbReference>
<dbReference type="InterPro" id="IPR033379">
    <property type="entry name" value="Acid_Pase_AS"/>
</dbReference>
<dbReference type="Gene3D" id="3.40.50.1240">
    <property type="entry name" value="Phosphoglycerate mutase-like"/>
    <property type="match status" value="1"/>
</dbReference>
<dbReference type="InterPro" id="IPR050645">
    <property type="entry name" value="Histidine_acid_phosphatase"/>
</dbReference>
<dbReference type="AlphaFoldDB" id="A0AA36CJF1"/>
<keyword evidence="4" id="KW-0732">Signal</keyword>
<evidence type="ECO:0000256" key="6">
    <source>
        <dbReference type="ARBA" id="ARBA00023157"/>
    </source>
</evidence>
<proteinExistence type="inferred from homology"/>
<dbReference type="EC" id="3.1.3.2" evidence="3"/>
<evidence type="ECO:0000256" key="5">
    <source>
        <dbReference type="ARBA" id="ARBA00022801"/>
    </source>
</evidence>
<dbReference type="PROSITE" id="PS00616">
    <property type="entry name" value="HIS_ACID_PHOSPHAT_1"/>
    <property type="match status" value="1"/>
</dbReference>
<dbReference type="GO" id="GO:0003993">
    <property type="term" value="F:acid phosphatase activity"/>
    <property type="evidence" value="ECO:0007669"/>
    <property type="project" value="UniProtKB-EC"/>
</dbReference>
<name>A0AA36CJF1_9BILA</name>
<evidence type="ECO:0000256" key="7">
    <source>
        <dbReference type="ARBA" id="ARBA00023180"/>
    </source>
</evidence>
<accession>A0AA36CJF1</accession>
<keyword evidence="9" id="KW-1185">Reference proteome</keyword>
<feature type="non-terminal residue" evidence="8">
    <location>
        <position position="387"/>
    </location>
</feature>
<keyword evidence="7" id="KW-0325">Glycoprotein</keyword>
<dbReference type="Proteomes" id="UP001177023">
    <property type="component" value="Unassembled WGS sequence"/>
</dbReference>